<dbReference type="Proteomes" id="UP000240621">
    <property type="component" value="Unassembled WGS sequence"/>
</dbReference>
<accession>A0A2P8C9Z6</accession>
<dbReference type="Proteomes" id="UP000396862">
    <property type="component" value="Unassembled WGS sequence"/>
</dbReference>
<name>A0A2P8C9Z6_9BACT</name>
<protein>
    <recommendedName>
        <fullName evidence="5">Surface antigen-like variable number repeat protein</fullName>
    </recommendedName>
</protein>
<dbReference type="Gene3D" id="3.10.20.310">
    <property type="entry name" value="membrane protein fhac"/>
    <property type="match status" value="1"/>
</dbReference>
<sequence>MVIIISSTAIQIVTASVPFSNTHALTTTNQKRSESLIINKKDKNDRRDSVPEKNLHRRFEQLKVSADTLIKPLPIKTRKDIVKSAEVQSEKSDTLTRDSLSRSTETKAFYDSLRVRSERSFWARYLYGWMIASPQSAKSQLEVNSEQYFKLFAGKRIGHIRIQQLDVFGPSIQDTSIVLDNWLAKVGNGIHVKTRDWVLRKNLLFKTGDIVDPRTMAEDEKLIRDLPYIKDVSIILIPDQLNSQIVDVLIVTKDNFSWGFLLDINGSKSARFDLFNQNMFGLGHEFSIGTVYHSHESPTVGFHGFYGVNNIGGKFINGAFRIEDTYRKNAVSVMLEKRFLTSKTRNAGGISFNRVFRFDYLTDDRIMRLDTTVSFLDMDAWYGHSFERKKETQAAGNFIVAGRLSSRKFFDRPTVSSQRNQLFHDHHLILGSVAYSKRFLQKNNLVYGYGITEDIPYGDYLELTSGYDFGEFYNRSYLHLYYSKGMVLPDFSYLRFGLGAGSFFHHNQLEQSTILGEGNFFSRLYNINGHRLRQFINVRYIIGFNHFNQEYLTLNDEWGIRGFKTDYVRGTQKLTVNMEAVTFLRSQFYGFRFAPYCFSDLGFIGDNTKFILNQDFYAGVGLGFRIRNESLVINTFEFRLTWFPVTPPDIHPWSFRALGQPKSEFNDFLGRRPEILPYH</sequence>
<evidence type="ECO:0000313" key="1">
    <source>
        <dbReference type="EMBL" id="GET21288.1"/>
    </source>
</evidence>
<dbReference type="AlphaFoldDB" id="A0A2P8C9Z6"/>
<gene>
    <name evidence="2" type="ORF">CLV93_108172</name>
    <name evidence="1" type="ORF">JCM18694_15340</name>
</gene>
<reference evidence="2 3" key="1">
    <citation type="submission" date="2018-03" db="EMBL/GenBank/DDBJ databases">
        <title>Genomic Encyclopedia of Archaeal and Bacterial Type Strains, Phase II (KMG-II): from individual species to whole genera.</title>
        <authorList>
            <person name="Goeker M."/>
        </authorList>
    </citation>
    <scope>NUCLEOTIDE SEQUENCE [LARGE SCALE GENOMIC DNA]</scope>
    <source>
        <strain evidence="2 3">DSM 27267</strain>
    </source>
</reference>
<dbReference type="EMBL" id="BLAU01000001">
    <property type="protein sequence ID" value="GET21288.1"/>
    <property type="molecule type" value="Genomic_DNA"/>
</dbReference>
<reference evidence="1 4" key="2">
    <citation type="submission" date="2019-10" db="EMBL/GenBank/DDBJ databases">
        <title>Prolixibacter strains distinguished by the presence of nitrate reductase genes were adept at nitrate-dependent anaerobic corrosion of metallic iron and carbon steel.</title>
        <authorList>
            <person name="Iino T."/>
            <person name="Shono N."/>
            <person name="Ito K."/>
            <person name="Nakamura R."/>
            <person name="Sueoka K."/>
            <person name="Harayama S."/>
            <person name="Ohkuma M."/>
        </authorList>
    </citation>
    <scope>NUCLEOTIDE SEQUENCE [LARGE SCALE GENOMIC DNA]</scope>
    <source>
        <strain evidence="1 4">MIC1-1</strain>
    </source>
</reference>
<keyword evidence="4" id="KW-1185">Reference proteome</keyword>
<evidence type="ECO:0000313" key="4">
    <source>
        <dbReference type="Proteomes" id="UP000396862"/>
    </source>
</evidence>
<organism evidence="2 3">
    <name type="scientific">Prolixibacter denitrificans</name>
    <dbReference type="NCBI Taxonomy" id="1541063"/>
    <lineage>
        <taxon>Bacteria</taxon>
        <taxon>Pseudomonadati</taxon>
        <taxon>Bacteroidota</taxon>
        <taxon>Bacteroidia</taxon>
        <taxon>Marinilabiliales</taxon>
        <taxon>Prolixibacteraceae</taxon>
        <taxon>Prolixibacter</taxon>
    </lineage>
</organism>
<comment type="caution">
    <text evidence="2">The sequence shown here is derived from an EMBL/GenBank/DDBJ whole genome shotgun (WGS) entry which is preliminary data.</text>
</comment>
<evidence type="ECO:0008006" key="5">
    <source>
        <dbReference type="Google" id="ProtNLM"/>
    </source>
</evidence>
<proteinExistence type="predicted"/>
<dbReference type="EMBL" id="PYGC01000008">
    <property type="protein sequence ID" value="PSK81771.1"/>
    <property type="molecule type" value="Genomic_DNA"/>
</dbReference>
<evidence type="ECO:0000313" key="3">
    <source>
        <dbReference type="Proteomes" id="UP000240621"/>
    </source>
</evidence>
<evidence type="ECO:0000313" key="2">
    <source>
        <dbReference type="EMBL" id="PSK81771.1"/>
    </source>
</evidence>